<feature type="transmembrane region" description="Helical" evidence="6">
    <location>
        <begin position="57"/>
        <end position="79"/>
    </location>
</feature>
<dbReference type="GO" id="GO:0005886">
    <property type="term" value="C:plasma membrane"/>
    <property type="evidence" value="ECO:0007669"/>
    <property type="project" value="UniProtKB-SubCell"/>
</dbReference>
<evidence type="ECO:0000313" key="7">
    <source>
        <dbReference type="EMBL" id="SNZ21353.1"/>
    </source>
</evidence>
<dbReference type="CDD" id="cd06579">
    <property type="entry name" value="TM_PBP1_transp_AraH_like"/>
    <property type="match status" value="1"/>
</dbReference>
<sequence length="341" mass="35746">MDTTSSTGGAAFTKPPLIQRLPKDTGIFMVLIGIAALFEILGWIYADQTFIFNGQRLFIMILQMAIIGIMAIGVTQIIIMAGIDLSGGSILGFAGLVAASLAQSSDFARAVYPSLTDLPVIVPVLAGIAVGAALGFVNGGLIAATAIPPFIATLGMLVAARGLARWYTSGKQVSFFVEDFAVFGSGAWPIIIFLSVALLFHVLLSYTVYGRRTYAIGSNEDAARVAGIDVKKHKILVYTMAGGLYGLAAIVQTSRAMTAQSGTGLMLELDAISAVVIGGTSLFGGRGRIFGTIIGVMILGVLTSGFTFLGIDVFYINIVKGVIIVAAVVADTYRQKRSSIR</sequence>
<keyword evidence="3 6" id="KW-0812">Transmembrane</keyword>
<dbReference type="RefSeq" id="WP_097155736.1">
    <property type="nucleotide sequence ID" value="NZ_OBEL01000008.1"/>
</dbReference>
<feature type="transmembrane region" description="Helical" evidence="6">
    <location>
        <begin position="26"/>
        <end position="45"/>
    </location>
</feature>
<feature type="transmembrane region" description="Helical" evidence="6">
    <location>
        <begin position="140"/>
        <end position="160"/>
    </location>
</feature>
<dbReference type="Pfam" id="PF02653">
    <property type="entry name" value="BPD_transp_2"/>
    <property type="match status" value="1"/>
</dbReference>
<evidence type="ECO:0000256" key="3">
    <source>
        <dbReference type="ARBA" id="ARBA00022692"/>
    </source>
</evidence>
<evidence type="ECO:0000256" key="4">
    <source>
        <dbReference type="ARBA" id="ARBA00022989"/>
    </source>
</evidence>
<evidence type="ECO:0000256" key="1">
    <source>
        <dbReference type="ARBA" id="ARBA00004651"/>
    </source>
</evidence>
<evidence type="ECO:0000256" key="6">
    <source>
        <dbReference type="SAM" id="Phobius"/>
    </source>
</evidence>
<dbReference type="InterPro" id="IPR001851">
    <property type="entry name" value="ABC_transp_permease"/>
</dbReference>
<feature type="transmembrane region" description="Helical" evidence="6">
    <location>
        <begin position="314"/>
        <end position="333"/>
    </location>
</feature>
<feature type="transmembrane region" description="Helical" evidence="6">
    <location>
        <begin position="289"/>
        <end position="308"/>
    </location>
</feature>
<keyword evidence="5 6" id="KW-0472">Membrane</keyword>
<comment type="subcellular location">
    <subcellularLocation>
        <location evidence="1">Cell membrane</location>
        <topology evidence="1">Multi-pass membrane protein</topology>
    </subcellularLocation>
</comment>
<dbReference type="OrthoDB" id="5422926at2"/>
<protein>
    <submittedName>
        <fullName evidence="7">Monosaccharide ABC transporter membrane protein, CUT2 family</fullName>
    </submittedName>
</protein>
<feature type="transmembrane region" description="Helical" evidence="6">
    <location>
        <begin position="180"/>
        <end position="204"/>
    </location>
</feature>
<proteinExistence type="predicted"/>
<dbReference type="Proteomes" id="UP000219439">
    <property type="component" value="Unassembled WGS sequence"/>
</dbReference>
<evidence type="ECO:0000256" key="5">
    <source>
        <dbReference type="ARBA" id="ARBA00023136"/>
    </source>
</evidence>
<reference evidence="7 8" key="1">
    <citation type="submission" date="2017-09" db="EMBL/GenBank/DDBJ databases">
        <authorList>
            <person name="Ehlers B."/>
            <person name="Leendertz F.H."/>
        </authorList>
    </citation>
    <scope>NUCLEOTIDE SEQUENCE [LARGE SCALE GENOMIC DNA]</scope>
    <source>
        <strain evidence="7 8">DSM 18289</strain>
    </source>
</reference>
<accession>A0A285PJ95</accession>
<organism evidence="7 8">
    <name type="scientific">Cohaesibacter gelatinilyticus</name>
    <dbReference type="NCBI Taxonomy" id="372072"/>
    <lineage>
        <taxon>Bacteria</taxon>
        <taxon>Pseudomonadati</taxon>
        <taxon>Pseudomonadota</taxon>
        <taxon>Alphaproteobacteria</taxon>
        <taxon>Hyphomicrobiales</taxon>
        <taxon>Cohaesibacteraceae</taxon>
    </lineage>
</organism>
<evidence type="ECO:0000313" key="8">
    <source>
        <dbReference type="Proteomes" id="UP000219439"/>
    </source>
</evidence>
<feature type="transmembrane region" description="Helical" evidence="6">
    <location>
        <begin position="235"/>
        <end position="251"/>
    </location>
</feature>
<dbReference type="GO" id="GO:0022857">
    <property type="term" value="F:transmembrane transporter activity"/>
    <property type="evidence" value="ECO:0007669"/>
    <property type="project" value="InterPro"/>
</dbReference>
<evidence type="ECO:0000256" key="2">
    <source>
        <dbReference type="ARBA" id="ARBA00022475"/>
    </source>
</evidence>
<gene>
    <name evidence="7" type="ORF">SAMN06265368_4473</name>
</gene>
<keyword evidence="4 6" id="KW-1133">Transmembrane helix</keyword>
<keyword evidence="2" id="KW-1003">Cell membrane</keyword>
<name>A0A285PJ95_9HYPH</name>
<dbReference type="EMBL" id="OBEL01000008">
    <property type="protein sequence ID" value="SNZ21353.1"/>
    <property type="molecule type" value="Genomic_DNA"/>
</dbReference>
<dbReference type="AlphaFoldDB" id="A0A285PJ95"/>
<feature type="transmembrane region" description="Helical" evidence="6">
    <location>
        <begin position="114"/>
        <end position="134"/>
    </location>
</feature>
<keyword evidence="8" id="KW-1185">Reference proteome</keyword>
<dbReference type="PANTHER" id="PTHR32196">
    <property type="entry name" value="ABC TRANSPORTER PERMEASE PROTEIN YPHD-RELATED-RELATED"/>
    <property type="match status" value="1"/>
</dbReference>